<evidence type="ECO:0000313" key="11">
    <source>
        <dbReference type="EMBL" id="PNF38574.1"/>
    </source>
</evidence>
<dbReference type="CDD" id="cd08662">
    <property type="entry name" value="M13"/>
    <property type="match status" value="1"/>
</dbReference>
<comment type="cofactor">
    <cofactor evidence="1">
        <name>Zn(2+)</name>
        <dbReference type="ChEBI" id="CHEBI:29105"/>
    </cofactor>
</comment>
<keyword evidence="5" id="KW-0479">Metal-binding</keyword>
<dbReference type="STRING" id="105785.A0A2J7RCK5"/>
<evidence type="ECO:0000256" key="3">
    <source>
        <dbReference type="ARBA" id="ARBA00007357"/>
    </source>
</evidence>
<dbReference type="FunCoup" id="A0A2J7RCK5">
    <property type="interactions" value="52"/>
</dbReference>
<feature type="domain" description="Peptidase M13 N-terminal" evidence="10">
    <location>
        <begin position="50"/>
        <end position="484"/>
    </location>
</feature>
<comment type="similarity">
    <text evidence="3">Belongs to the peptidase M13 family.</text>
</comment>
<keyword evidence="6" id="KW-0378">Hydrolase</keyword>
<dbReference type="PRINTS" id="PR00786">
    <property type="entry name" value="NEPRILYSIN"/>
</dbReference>
<dbReference type="GO" id="GO:0016485">
    <property type="term" value="P:protein processing"/>
    <property type="evidence" value="ECO:0007669"/>
    <property type="project" value="TreeGrafter"/>
</dbReference>
<dbReference type="SUPFAM" id="SSF55486">
    <property type="entry name" value="Metalloproteases ('zincins'), catalytic domain"/>
    <property type="match status" value="1"/>
</dbReference>
<dbReference type="InterPro" id="IPR042089">
    <property type="entry name" value="Peptidase_M13_dom_2"/>
</dbReference>
<keyword evidence="4" id="KW-0645">Protease</keyword>
<dbReference type="AlphaFoldDB" id="A0A2J7RCK5"/>
<dbReference type="Proteomes" id="UP000235965">
    <property type="component" value="Unassembled WGS sequence"/>
</dbReference>
<protein>
    <submittedName>
        <fullName evidence="11">Uncharacterized protein</fullName>
    </submittedName>
</protein>
<evidence type="ECO:0000256" key="4">
    <source>
        <dbReference type="ARBA" id="ARBA00022670"/>
    </source>
</evidence>
<dbReference type="InterPro" id="IPR000718">
    <property type="entry name" value="Peptidase_M13"/>
</dbReference>
<dbReference type="GO" id="GO:0005886">
    <property type="term" value="C:plasma membrane"/>
    <property type="evidence" value="ECO:0007669"/>
    <property type="project" value="UniProtKB-SubCell"/>
</dbReference>
<evidence type="ECO:0000256" key="2">
    <source>
        <dbReference type="ARBA" id="ARBA00004401"/>
    </source>
</evidence>
<name>A0A2J7RCK5_9NEOP</name>
<dbReference type="Pfam" id="PF05649">
    <property type="entry name" value="Peptidase_M13_N"/>
    <property type="match status" value="1"/>
</dbReference>
<reference evidence="11 12" key="1">
    <citation type="submission" date="2017-12" db="EMBL/GenBank/DDBJ databases">
        <title>Hemimetabolous genomes reveal molecular basis of termite eusociality.</title>
        <authorList>
            <person name="Harrison M.C."/>
            <person name="Jongepier E."/>
            <person name="Robertson H.M."/>
            <person name="Arning N."/>
            <person name="Bitard-Feildel T."/>
            <person name="Chao H."/>
            <person name="Childers C.P."/>
            <person name="Dinh H."/>
            <person name="Doddapaneni H."/>
            <person name="Dugan S."/>
            <person name="Gowin J."/>
            <person name="Greiner C."/>
            <person name="Han Y."/>
            <person name="Hu H."/>
            <person name="Hughes D.S.T."/>
            <person name="Huylmans A.-K."/>
            <person name="Kemena C."/>
            <person name="Kremer L.P.M."/>
            <person name="Lee S.L."/>
            <person name="Lopez-Ezquerra A."/>
            <person name="Mallet L."/>
            <person name="Monroy-Kuhn J.M."/>
            <person name="Moser A."/>
            <person name="Murali S.C."/>
            <person name="Muzny D.M."/>
            <person name="Otani S."/>
            <person name="Piulachs M.-D."/>
            <person name="Poelchau M."/>
            <person name="Qu J."/>
            <person name="Schaub F."/>
            <person name="Wada-Katsumata A."/>
            <person name="Worley K.C."/>
            <person name="Xie Q."/>
            <person name="Ylla G."/>
            <person name="Poulsen M."/>
            <person name="Gibbs R.A."/>
            <person name="Schal C."/>
            <person name="Richards S."/>
            <person name="Belles X."/>
            <person name="Korb J."/>
            <person name="Bornberg-Bauer E."/>
        </authorList>
    </citation>
    <scope>NUCLEOTIDE SEQUENCE [LARGE SCALE GENOMIC DNA]</scope>
    <source>
        <tissue evidence="11">Whole body</tissue>
    </source>
</reference>
<dbReference type="PROSITE" id="PS51885">
    <property type="entry name" value="NEPRILYSIN"/>
    <property type="match status" value="1"/>
</dbReference>
<evidence type="ECO:0000256" key="7">
    <source>
        <dbReference type="ARBA" id="ARBA00022833"/>
    </source>
</evidence>
<dbReference type="OrthoDB" id="6475849at2759"/>
<proteinExistence type="inferred from homology"/>
<comment type="subcellular location">
    <subcellularLocation>
        <location evidence="2">Cell membrane</location>
        <topology evidence="2">Single-pass type II membrane protein</topology>
    </subcellularLocation>
</comment>
<evidence type="ECO:0000256" key="5">
    <source>
        <dbReference type="ARBA" id="ARBA00022723"/>
    </source>
</evidence>
<dbReference type="PANTHER" id="PTHR11733:SF133">
    <property type="entry name" value="PHOSPHATE-REGULATING NEUTRAL ENDOPEPTIDASE PHEX"/>
    <property type="match status" value="1"/>
</dbReference>
<dbReference type="InterPro" id="IPR008753">
    <property type="entry name" value="Peptidase_M13_N"/>
</dbReference>
<evidence type="ECO:0000259" key="9">
    <source>
        <dbReference type="Pfam" id="PF01431"/>
    </source>
</evidence>
<keyword evidence="7" id="KW-0862">Zinc</keyword>
<accession>A0A2J7RCK5</accession>
<gene>
    <name evidence="11" type="ORF">B7P43_G03987</name>
</gene>
<evidence type="ECO:0000259" key="10">
    <source>
        <dbReference type="Pfam" id="PF05649"/>
    </source>
</evidence>
<evidence type="ECO:0000256" key="1">
    <source>
        <dbReference type="ARBA" id="ARBA00001947"/>
    </source>
</evidence>
<dbReference type="Pfam" id="PF01431">
    <property type="entry name" value="Peptidase_M13"/>
    <property type="match status" value="1"/>
</dbReference>
<evidence type="ECO:0000313" key="12">
    <source>
        <dbReference type="Proteomes" id="UP000235965"/>
    </source>
</evidence>
<keyword evidence="12" id="KW-1185">Reference proteome</keyword>
<dbReference type="Gene3D" id="1.10.1380.10">
    <property type="entry name" value="Neutral endopeptidase , domain2"/>
    <property type="match status" value="1"/>
</dbReference>
<dbReference type="InParanoid" id="A0A2J7RCK5"/>
<comment type="caution">
    <text evidence="11">The sequence shown here is derived from an EMBL/GenBank/DDBJ whole genome shotgun (WGS) entry which is preliminary data.</text>
</comment>
<dbReference type="EMBL" id="NEVH01005885">
    <property type="protein sequence ID" value="PNF38574.1"/>
    <property type="molecule type" value="Genomic_DNA"/>
</dbReference>
<dbReference type="InterPro" id="IPR018497">
    <property type="entry name" value="Peptidase_M13_C"/>
</dbReference>
<dbReference type="Gene3D" id="3.40.390.10">
    <property type="entry name" value="Collagenase (Catalytic Domain)"/>
    <property type="match status" value="1"/>
</dbReference>
<evidence type="ECO:0000256" key="8">
    <source>
        <dbReference type="ARBA" id="ARBA00023049"/>
    </source>
</evidence>
<sequence length="755" mass="86953">MLKRSGLRHYVTSRKVADSRHEAGVRTCDSVDCIRSAANILQSMDKAVDPCEDFYTFTCGNWAEEHPTPDTAIEHNWFAERTQHVMRRIRGKHQHFVTDNLQKNGSENEPLPVTQARIMYMSCMNTDELDSQGLEPMFQFLRDIGMQVRPSLQKEATQEPFNLVPIAVKTKRLLYQDILVGFSIYPQNSNRTIQRLTLGTPDVRSPLPGYKDIDKQIEKRRKKAKMKEEKEEEDAYSAAFLEYLAQAISYIYRWNNSASLDKDFDLTVKMAALRILEMDQRLTGVMNENDEDEEEAVEMSVEELQEWTNNDLNGTLKLNWTEYFTLMFEGIENVTLHLEGGEDKIVVTNADYLKSLMKLLSETSSKTLELTMWWEVVHILAPQTNRDMREMKERYIERVMGGRAPETRSTFCTNAVNYLMGMAVSYFIADANFLNATKSKVVDMLVDIQWAFSSLVRSADWMDEETKIATLEKAAAVKHFVGFPEWLLDRDQLEAYYEGVHVNETAYLYNMLGIVGLFTTTMLQSLRKPNDEDSWATEPTDVNAFHTFQANAITVPSGILQFPFYGLGLEALNYGAIGTILGHELTHGFDNSGRQYDKDGNMRQWWTNSTVEEYVNRSACFIEQYSSYRVDEINSWVNGRLTLGENIADNGGLRESLRAYRRFRERNGPEPTLPGLEAFSDEQLFFLSFANSIHSVMVWCENWSKESLQWGMDDEHSPNRIRVLGVLSNSPEFSKVWKCPKGSVMNPERDKCRIW</sequence>
<dbReference type="GO" id="GO:0004222">
    <property type="term" value="F:metalloendopeptidase activity"/>
    <property type="evidence" value="ECO:0007669"/>
    <property type="project" value="InterPro"/>
</dbReference>
<keyword evidence="8" id="KW-0482">Metalloprotease</keyword>
<dbReference type="GO" id="GO:0046872">
    <property type="term" value="F:metal ion binding"/>
    <property type="evidence" value="ECO:0007669"/>
    <property type="project" value="UniProtKB-KW"/>
</dbReference>
<evidence type="ECO:0000256" key="6">
    <source>
        <dbReference type="ARBA" id="ARBA00022801"/>
    </source>
</evidence>
<organism evidence="11 12">
    <name type="scientific">Cryptotermes secundus</name>
    <dbReference type="NCBI Taxonomy" id="105785"/>
    <lineage>
        <taxon>Eukaryota</taxon>
        <taxon>Metazoa</taxon>
        <taxon>Ecdysozoa</taxon>
        <taxon>Arthropoda</taxon>
        <taxon>Hexapoda</taxon>
        <taxon>Insecta</taxon>
        <taxon>Pterygota</taxon>
        <taxon>Neoptera</taxon>
        <taxon>Polyneoptera</taxon>
        <taxon>Dictyoptera</taxon>
        <taxon>Blattodea</taxon>
        <taxon>Blattoidea</taxon>
        <taxon>Termitoidae</taxon>
        <taxon>Kalotermitidae</taxon>
        <taxon>Cryptotermitinae</taxon>
        <taxon>Cryptotermes</taxon>
    </lineage>
</organism>
<feature type="domain" description="Peptidase M13 C-terminal" evidence="9">
    <location>
        <begin position="543"/>
        <end position="751"/>
    </location>
</feature>
<dbReference type="PANTHER" id="PTHR11733">
    <property type="entry name" value="ZINC METALLOPROTEASE FAMILY M13 NEPRILYSIN-RELATED"/>
    <property type="match status" value="1"/>
</dbReference>
<dbReference type="InterPro" id="IPR024079">
    <property type="entry name" value="MetalloPept_cat_dom_sf"/>
</dbReference>